<organism evidence="1 2">
    <name type="scientific">Massilia orientalis</name>
    <dbReference type="NCBI Taxonomy" id="3050128"/>
    <lineage>
        <taxon>Bacteria</taxon>
        <taxon>Pseudomonadati</taxon>
        <taxon>Pseudomonadota</taxon>
        <taxon>Betaproteobacteria</taxon>
        <taxon>Burkholderiales</taxon>
        <taxon>Oxalobacteraceae</taxon>
        <taxon>Telluria group</taxon>
        <taxon>Massilia</taxon>
    </lineage>
</organism>
<comment type="caution">
    <text evidence="1">The sequence shown here is derived from an EMBL/GenBank/DDBJ whole genome shotgun (WGS) entry which is preliminary data.</text>
</comment>
<evidence type="ECO:0000313" key="2">
    <source>
        <dbReference type="Proteomes" id="UP001168096"/>
    </source>
</evidence>
<sequence length="95" mass="10331">MYVVLLKFAENKSRAGDFMQDHNAWIRQGLDDGVFLLVGSLHPSLGGAILAHGVSPADLQARVDADPFVVHGVVQAEILEIKPGKADPRLEFLLQ</sequence>
<dbReference type="Proteomes" id="UP001168096">
    <property type="component" value="Unassembled WGS sequence"/>
</dbReference>
<keyword evidence="2" id="KW-1185">Reference proteome</keyword>
<reference evidence="1" key="1">
    <citation type="submission" date="2024-11" db="EMBL/GenBank/DDBJ databases">
        <title>Description of Massilia orientalis sp. nov., isolated from rhizosphere soil of Ageratina adenophora.</title>
        <authorList>
            <person name="Wang Y."/>
        </authorList>
    </citation>
    <scope>NUCLEOTIDE SEQUENCE</scope>
    <source>
        <strain evidence="1">YIM B02787</strain>
    </source>
</reference>
<name>A0ACC7MFV1_9BURK</name>
<proteinExistence type="predicted"/>
<evidence type="ECO:0000313" key="1">
    <source>
        <dbReference type="EMBL" id="MFJ1470972.1"/>
    </source>
</evidence>
<accession>A0ACC7MFV1</accession>
<protein>
    <submittedName>
        <fullName evidence="1">YciI family protein</fullName>
    </submittedName>
</protein>
<dbReference type="EMBL" id="JASNRB020000018">
    <property type="protein sequence ID" value="MFJ1470972.1"/>
    <property type="molecule type" value="Genomic_DNA"/>
</dbReference>
<gene>
    <name evidence="1" type="ORF">QPK29_024905</name>
</gene>